<sequence>MSEIIVSFFFRKPGASFHSIETLFDTIISNLPSAKANKFFLPYKSASPLKLLQNSFYAGAKQAQVNHITGDVNYLGLFLNKKRTILTIHDIESLKSRSRFKNVLLRLFWLHFPVGRLQYITVVSEHSKKQLLSVTKVSADKVVVIPNCVPFSDKDFLPKETINKECPVLLQIGTKSNKNLENLVKAIKGLSCRLIILGGLSDAQVSLMKSSGIVFKNYVSIPYEEVVELYYKADIVTFISFFEGFGLPILEANALGRPVITSNVASMPEVAGDGAILVDPHSPKNIKDAILKLVGDDDFRNSLVQAGYRNVQRFKPEVIAAKYEELYKRILKECV</sequence>
<dbReference type="InterPro" id="IPR028098">
    <property type="entry name" value="Glyco_trans_4-like_N"/>
</dbReference>
<feature type="domain" description="Glycosyltransferase subfamily 4-like N-terminal" evidence="3">
    <location>
        <begin position="78"/>
        <end position="150"/>
    </location>
</feature>
<evidence type="ECO:0000259" key="2">
    <source>
        <dbReference type="Pfam" id="PF00534"/>
    </source>
</evidence>
<comment type="caution">
    <text evidence="4">The sequence shown here is derived from an EMBL/GenBank/DDBJ whole genome shotgun (WGS) entry which is preliminary data.</text>
</comment>
<dbReference type="SUPFAM" id="SSF53756">
    <property type="entry name" value="UDP-Glycosyltransferase/glycogen phosphorylase"/>
    <property type="match status" value="1"/>
</dbReference>
<dbReference type="Proteomes" id="UP001597544">
    <property type="component" value="Unassembled WGS sequence"/>
</dbReference>
<keyword evidence="5" id="KW-1185">Reference proteome</keyword>
<feature type="domain" description="Glycosyl transferase family 1" evidence="2">
    <location>
        <begin position="157"/>
        <end position="309"/>
    </location>
</feature>
<gene>
    <name evidence="4" type="ORF">ACFSRY_17410</name>
</gene>
<dbReference type="EMBL" id="JBHULU010000021">
    <property type="protein sequence ID" value="MFD2515656.1"/>
    <property type="molecule type" value="Genomic_DNA"/>
</dbReference>
<keyword evidence="1" id="KW-0808">Transferase</keyword>
<dbReference type="InterPro" id="IPR001296">
    <property type="entry name" value="Glyco_trans_1"/>
</dbReference>
<evidence type="ECO:0000313" key="5">
    <source>
        <dbReference type="Proteomes" id="UP001597544"/>
    </source>
</evidence>
<accession>A0ABW5IQ09</accession>
<dbReference type="CDD" id="cd03809">
    <property type="entry name" value="GT4_MtfB-like"/>
    <property type="match status" value="1"/>
</dbReference>
<protein>
    <submittedName>
        <fullName evidence="4">Glycosyltransferase family 4 protein</fullName>
    </submittedName>
</protein>
<proteinExistence type="predicted"/>
<evidence type="ECO:0000256" key="1">
    <source>
        <dbReference type="ARBA" id="ARBA00022679"/>
    </source>
</evidence>
<evidence type="ECO:0000313" key="4">
    <source>
        <dbReference type="EMBL" id="MFD2515656.1"/>
    </source>
</evidence>
<dbReference type="Pfam" id="PF00534">
    <property type="entry name" value="Glycos_transf_1"/>
    <property type="match status" value="1"/>
</dbReference>
<dbReference type="RefSeq" id="WP_377510825.1">
    <property type="nucleotide sequence ID" value="NZ_JBHULU010000021.1"/>
</dbReference>
<name>A0ABW5IQ09_9BACT</name>
<reference evidence="5" key="1">
    <citation type="journal article" date="2019" name="Int. J. Syst. Evol. Microbiol.">
        <title>The Global Catalogue of Microorganisms (GCM) 10K type strain sequencing project: providing services to taxonomists for standard genome sequencing and annotation.</title>
        <authorList>
            <consortium name="The Broad Institute Genomics Platform"/>
            <consortium name="The Broad Institute Genome Sequencing Center for Infectious Disease"/>
            <person name="Wu L."/>
            <person name="Ma J."/>
        </authorList>
    </citation>
    <scope>NUCLEOTIDE SEQUENCE [LARGE SCALE GENOMIC DNA]</scope>
    <source>
        <strain evidence="5">KCTC 42498</strain>
    </source>
</reference>
<evidence type="ECO:0000259" key="3">
    <source>
        <dbReference type="Pfam" id="PF13439"/>
    </source>
</evidence>
<dbReference type="Pfam" id="PF13439">
    <property type="entry name" value="Glyco_transf_4"/>
    <property type="match status" value="1"/>
</dbReference>
<dbReference type="PANTHER" id="PTHR46401">
    <property type="entry name" value="GLYCOSYLTRANSFERASE WBBK-RELATED"/>
    <property type="match status" value="1"/>
</dbReference>
<dbReference type="PANTHER" id="PTHR46401:SF2">
    <property type="entry name" value="GLYCOSYLTRANSFERASE WBBK-RELATED"/>
    <property type="match status" value="1"/>
</dbReference>
<organism evidence="4 5">
    <name type="scientific">Pontibacter locisalis</name>
    <dbReference type="NCBI Taxonomy" id="1719035"/>
    <lineage>
        <taxon>Bacteria</taxon>
        <taxon>Pseudomonadati</taxon>
        <taxon>Bacteroidota</taxon>
        <taxon>Cytophagia</taxon>
        <taxon>Cytophagales</taxon>
        <taxon>Hymenobacteraceae</taxon>
        <taxon>Pontibacter</taxon>
    </lineage>
</organism>
<dbReference type="Gene3D" id="3.40.50.2000">
    <property type="entry name" value="Glycogen Phosphorylase B"/>
    <property type="match status" value="2"/>
</dbReference>